<dbReference type="Proteomes" id="UP001501676">
    <property type="component" value="Unassembled WGS sequence"/>
</dbReference>
<dbReference type="Gene3D" id="3.40.50.1820">
    <property type="entry name" value="alpha/beta hydrolase"/>
    <property type="match status" value="1"/>
</dbReference>
<comment type="caution">
    <text evidence="1">The sequence shown here is derived from an EMBL/GenBank/DDBJ whole genome shotgun (WGS) entry which is preliminary data.</text>
</comment>
<organism evidence="1 2">
    <name type="scientific">Cryptosporangium minutisporangium</name>
    <dbReference type="NCBI Taxonomy" id="113569"/>
    <lineage>
        <taxon>Bacteria</taxon>
        <taxon>Bacillati</taxon>
        <taxon>Actinomycetota</taxon>
        <taxon>Actinomycetes</taxon>
        <taxon>Cryptosporangiales</taxon>
        <taxon>Cryptosporangiaceae</taxon>
        <taxon>Cryptosporangium</taxon>
    </lineage>
</organism>
<protein>
    <recommendedName>
        <fullName evidence="3">Alpha/beta hydrolase</fullName>
    </recommendedName>
</protein>
<name>A0ABP6T9A2_9ACTN</name>
<accession>A0ABP6T9A2</accession>
<dbReference type="InterPro" id="IPR029058">
    <property type="entry name" value="AB_hydrolase_fold"/>
</dbReference>
<evidence type="ECO:0000313" key="1">
    <source>
        <dbReference type="EMBL" id="GAA3395390.1"/>
    </source>
</evidence>
<keyword evidence="2" id="KW-1185">Reference proteome</keyword>
<dbReference type="SUPFAM" id="SSF53474">
    <property type="entry name" value="alpha/beta-Hydrolases"/>
    <property type="match status" value="1"/>
</dbReference>
<sequence>MAAVVGVAGSGSPERDEWSAALSRGVAAAGTVGTLPALSIVAVGDQPLPDPDDTAVRRLLDALGSTDPLLVELARSLHGYLTGNASATIERVTAALEPDTAVLVGHGFGAVVAFDVLRRARTKGIRGLVTLGSPLSLEAVRRALNVPEPLTAPDGVRWINVLDPEDLRTGGEGLADLGPGITDEYVDNGAPPHSALAYLAQGPTGRAILTGLTG</sequence>
<evidence type="ECO:0000313" key="2">
    <source>
        <dbReference type="Proteomes" id="UP001501676"/>
    </source>
</evidence>
<proteinExistence type="predicted"/>
<reference evidence="2" key="1">
    <citation type="journal article" date="2019" name="Int. J. Syst. Evol. Microbiol.">
        <title>The Global Catalogue of Microorganisms (GCM) 10K type strain sequencing project: providing services to taxonomists for standard genome sequencing and annotation.</title>
        <authorList>
            <consortium name="The Broad Institute Genomics Platform"/>
            <consortium name="The Broad Institute Genome Sequencing Center for Infectious Disease"/>
            <person name="Wu L."/>
            <person name="Ma J."/>
        </authorList>
    </citation>
    <scope>NUCLEOTIDE SEQUENCE [LARGE SCALE GENOMIC DNA]</scope>
    <source>
        <strain evidence="2">JCM 9458</strain>
    </source>
</reference>
<dbReference type="EMBL" id="BAAAYN010000048">
    <property type="protein sequence ID" value="GAA3395390.1"/>
    <property type="molecule type" value="Genomic_DNA"/>
</dbReference>
<evidence type="ECO:0008006" key="3">
    <source>
        <dbReference type="Google" id="ProtNLM"/>
    </source>
</evidence>
<gene>
    <name evidence="1" type="ORF">GCM10020369_68330</name>
</gene>
<dbReference type="RefSeq" id="WP_345732399.1">
    <property type="nucleotide sequence ID" value="NZ_BAAAYN010000048.1"/>
</dbReference>